<keyword evidence="2" id="KW-1185">Reference proteome</keyword>
<dbReference type="OrthoDB" id="3212632at2"/>
<name>A0A2P2GKR8_STREW</name>
<evidence type="ECO:0000313" key="2">
    <source>
        <dbReference type="Proteomes" id="UP000265325"/>
    </source>
</evidence>
<dbReference type="Proteomes" id="UP000265325">
    <property type="component" value="Unassembled WGS sequence"/>
</dbReference>
<accession>A0A2P2GKR8</accession>
<evidence type="ECO:0000313" key="1">
    <source>
        <dbReference type="EMBL" id="KKZ72111.1"/>
    </source>
</evidence>
<protein>
    <submittedName>
        <fullName evidence="1">Uncharacterized protein</fullName>
    </submittedName>
</protein>
<dbReference type="AlphaFoldDB" id="A0A2P2GKR8"/>
<organism evidence="1 2">
    <name type="scientific">Streptomyces showdoensis</name>
    <dbReference type="NCBI Taxonomy" id="68268"/>
    <lineage>
        <taxon>Bacteria</taxon>
        <taxon>Bacillati</taxon>
        <taxon>Actinomycetota</taxon>
        <taxon>Actinomycetes</taxon>
        <taxon>Kitasatosporales</taxon>
        <taxon>Streptomycetaceae</taxon>
        <taxon>Streptomyces</taxon>
    </lineage>
</organism>
<proteinExistence type="predicted"/>
<comment type="caution">
    <text evidence="1">The sequence shown here is derived from an EMBL/GenBank/DDBJ whole genome shotgun (WGS) entry which is preliminary data.</text>
</comment>
<reference evidence="1 2" key="1">
    <citation type="submission" date="2015-05" db="EMBL/GenBank/DDBJ databases">
        <title>Draft Genome assembly of Streptomyces showdoensis.</title>
        <authorList>
            <person name="Thapa K.K."/>
            <person name="Metsa-Ketela M."/>
        </authorList>
    </citation>
    <scope>NUCLEOTIDE SEQUENCE [LARGE SCALE GENOMIC DNA]</scope>
    <source>
        <strain evidence="1 2">ATCC 15227</strain>
    </source>
</reference>
<sequence>MENAVHAALVRPAPETAAAHARTIHAAWLADPEMRTVLDGCAKYSSDWDDFYGGPLVSEYSVARDAKHLLDGALKVMALKSAVYELTGDELAAELPVPVPLDVTTHALCAQFTALSRVQARTGHLFVHSTVNEHTVETPWRAGDYTHQAYRQAFGPVDERYWIDAPEAERRRNILDAKYASIGITDRGMTSAVAYPPA</sequence>
<gene>
    <name evidence="1" type="ORF">VO63_20260</name>
</gene>
<dbReference type="EMBL" id="LAQS01000030">
    <property type="protein sequence ID" value="KKZ72111.1"/>
    <property type="molecule type" value="Genomic_DNA"/>
</dbReference>